<evidence type="ECO:0000313" key="2">
    <source>
        <dbReference type="Proteomes" id="UP000609346"/>
    </source>
</evidence>
<keyword evidence="2" id="KW-1185">Reference proteome</keyword>
<accession>A0ABR8N184</accession>
<gene>
    <name evidence="1" type="ORF">H8B09_19805</name>
</gene>
<evidence type="ECO:0000313" key="1">
    <source>
        <dbReference type="EMBL" id="MBD3921021.1"/>
    </source>
</evidence>
<comment type="caution">
    <text evidence="1">The sequence shown here is derived from an EMBL/GenBank/DDBJ whole genome shotgun (WGS) entry which is preliminary data.</text>
</comment>
<name>A0ABR8N184_9BACL</name>
<reference evidence="1 2" key="1">
    <citation type="submission" date="2020-09" db="EMBL/GenBank/DDBJ databases">
        <title>Paenibacillus sp. strain PR3 16S rRNA gene Genome sequencing and assembly.</title>
        <authorList>
            <person name="Kim J."/>
        </authorList>
    </citation>
    <scope>NUCLEOTIDE SEQUENCE [LARGE SCALE GENOMIC DNA]</scope>
    <source>
        <strain evidence="1 2">PR3</strain>
    </source>
</reference>
<protein>
    <submittedName>
        <fullName evidence="1">Uncharacterized protein</fullName>
    </submittedName>
</protein>
<sequence length="60" mass="7022">MANNIEKQYKLRLTHLPKNNKQSVIIDVRGQKYTDDMLDVLVRKYDSKTGGNVDITFMTY</sequence>
<dbReference type="EMBL" id="JACXZA010000005">
    <property type="protein sequence ID" value="MBD3921021.1"/>
    <property type="molecule type" value="Genomic_DNA"/>
</dbReference>
<proteinExistence type="predicted"/>
<dbReference type="Proteomes" id="UP000609346">
    <property type="component" value="Unassembled WGS sequence"/>
</dbReference>
<organism evidence="1 2">
    <name type="scientific">Paenibacillus terricola</name>
    <dbReference type="NCBI Taxonomy" id="2763503"/>
    <lineage>
        <taxon>Bacteria</taxon>
        <taxon>Bacillati</taxon>
        <taxon>Bacillota</taxon>
        <taxon>Bacilli</taxon>
        <taxon>Bacillales</taxon>
        <taxon>Paenibacillaceae</taxon>
        <taxon>Paenibacillus</taxon>
    </lineage>
</organism>
<dbReference type="RefSeq" id="WP_224753797.1">
    <property type="nucleotide sequence ID" value="NZ_JACXZA010000005.1"/>
</dbReference>